<name>A0ABX0U8F1_9FLAO</name>
<proteinExistence type="predicted"/>
<reference evidence="2 3" key="1">
    <citation type="submission" date="2020-03" db="EMBL/GenBank/DDBJ databases">
        <title>Genomic Encyclopedia of Type Strains, Phase IV (KMG-IV): sequencing the most valuable type-strain genomes for metagenomic binning, comparative biology and taxonomic classification.</title>
        <authorList>
            <person name="Goeker M."/>
        </authorList>
    </citation>
    <scope>NUCLEOTIDE SEQUENCE [LARGE SCALE GENOMIC DNA]</scope>
    <source>
        <strain evidence="2 3">DSM 101599</strain>
    </source>
</reference>
<feature type="compositionally biased region" description="Polar residues" evidence="1">
    <location>
        <begin position="62"/>
        <end position="76"/>
    </location>
</feature>
<dbReference type="Proteomes" id="UP000745859">
    <property type="component" value="Unassembled WGS sequence"/>
</dbReference>
<protein>
    <submittedName>
        <fullName evidence="2">Peptidase E</fullName>
    </submittedName>
</protein>
<evidence type="ECO:0000256" key="1">
    <source>
        <dbReference type="SAM" id="MobiDB-lite"/>
    </source>
</evidence>
<dbReference type="EMBL" id="JAASQL010000001">
    <property type="protein sequence ID" value="NIJ45127.1"/>
    <property type="molecule type" value="Genomic_DNA"/>
</dbReference>
<evidence type="ECO:0000313" key="2">
    <source>
        <dbReference type="EMBL" id="NIJ45127.1"/>
    </source>
</evidence>
<keyword evidence="3" id="KW-1185">Reference proteome</keyword>
<feature type="compositionally biased region" description="Basic and acidic residues" evidence="1">
    <location>
        <begin position="92"/>
        <end position="104"/>
    </location>
</feature>
<sequence length="104" mass="12107">MSRIGSKGTYHKCLRDLSEWKYIIYKPSHNPHIGSKIHMFNFGTSSEQVVNRYRTKNGTTTVSKVGQVSGPYINNNKHSKHYKQENQNSDYLKVENDKDYNQPL</sequence>
<gene>
    <name evidence="2" type="ORF">FHR24_001566</name>
</gene>
<feature type="region of interest" description="Disordered" evidence="1">
    <location>
        <begin position="62"/>
        <end position="104"/>
    </location>
</feature>
<dbReference type="RefSeq" id="WP_317166184.1">
    <property type="nucleotide sequence ID" value="NZ_JAASQL010000001.1"/>
</dbReference>
<accession>A0ABX0U8F1</accession>
<organism evidence="2 3">
    <name type="scientific">Wenyingzhuangia heitensis</name>
    <dbReference type="NCBI Taxonomy" id="1487859"/>
    <lineage>
        <taxon>Bacteria</taxon>
        <taxon>Pseudomonadati</taxon>
        <taxon>Bacteroidota</taxon>
        <taxon>Flavobacteriia</taxon>
        <taxon>Flavobacteriales</taxon>
        <taxon>Flavobacteriaceae</taxon>
        <taxon>Wenyingzhuangia</taxon>
    </lineage>
</organism>
<evidence type="ECO:0000313" key="3">
    <source>
        <dbReference type="Proteomes" id="UP000745859"/>
    </source>
</evidence>
<comment type="caution">
    <text evidence="2">The sequence shown here is derived from an EMBL/GenBank/DDBJ whole genome shotgun (WGS) entry which is preliminary data.</text>
</comment>